<dbReference type="GO" id="GO:0009279">
    <property type="term" value="C:cell outer membrane"/>
    <property type="evidence" value="ECO:0007669"/>
    <property type="project" value="UniProtKB-SubCell"/>
</dbReference>
<dbReference type="Gene3D" id="1.25.40.10">
    <property type="entry name" value="Tetratricopeptide repeat domain"/>
    <property type="match status" value="1"/>
</dbReference>
<evidence type="ECO:0000256" key="7">
    <source>
        <dbReference type="SAM" id="SignalP"/>
    </source>
</evidence>
<comment type="caution">
    <text evidence="10">The sequence shown here is derived from an EMBL/GenBank/DDBJ whole genome shotgun (WGS) entry which is preliminary data.</text>
</comment>
<dbReference type="SMART" id="SM00028">
    <property type="entry name" value="TPR"/>
    <property type="match status" value="2"/>
</dbReference>
<evidence type="ECO:0000259" key="8">
    <source>
        <dbReference type="PROSITE" id="PS51123"/>
    </source>
</evidence>
<dbReference type="PANTHER" id="PTHR30329:SF21">
    <property type="entry name" value="LIPOPROTEIN YIAD-RELATED"/>
    <property type="match status" value="1"/>
</dbReference>
<feature type="domain" description="LysM" evidence="9">
    <location>
        <begin position="809"/>
        <end position="853"/>
    </location>
</feature>
<protein>
    <submittedName>
        <fullName evidence="10">Peptidoglycan-associated lipoprotein</fullName>
    </submittedName>
</protein>
<dbReference type="InterPro" id="IPR011659">
    <property type="entry name" value="WD40"/>
</dbReference>
<evidence type="ECO:0000256" key="6">
    <source>
        <dbReference type="SAM" id="MobiDB-lite"/>
    </source>
</evidence>
<gene>
    <name evidence="10" type="ORF">DES35_101668</name>
</gene>
<keyword evidence="10" id="KW-0449">Lipoprotein</keyword>
<dbReference type="PROSITE" id="PS51782">
    <property type="entry name" value="LYSM"/>
    <property type="match status" value="2"/>
</dbReference>
<dbReference type="SUPFAM" id="SSF82171">
    <property type="entry name" value="DPP6 N-terminal domain-like"/>
    <property type="match status" value="1"/>
</dbReference>
<keyword evidence="2 5" id="KW-0472">Membrane</keyword>
<dbReference type="InterPro" id="IPR018392">
    <property type="entry name" value="LysM"/>
</dbReference>
<dbReference type="PANTHER" id="PTHR30329">
    <property type="entry name" value="STATOR ELEMENT OF FLAGELLAR MOTOR COMPLEX"/>
    <property type="match status" value="1"/>
</dbReference>
<sequence>MTIQIRFQHTGMKKKFLLSYIMMLSISFSAFSQKNVAQSTPNTEPPKEEKKSKEFKQAMDAFKSNEFFFATELFKKAFSKTRNKSEKTEILYYLGLSQMRMLNFKNATNYFQRAINAGYKEPEINLYLAQCLHNLGEYEDAIKEYENFLRQVPGDQRAINGIEGCRMAAEFKKNRTRYLVENVKDLNTKENEYGVVYSGRPGSYEEIMFTSDRLGSTGKKREGWFGGNFSDIWETKSERKANKRQQRLRRGENKSLMAEVKWLEPLPLSPMINTNFHEGAPALDKRRRTMYFTRCLKQKSQNIGCNICVTERLGQDWKEAEILFLAPDSVSSVGHPALSPDDKYLYFASDMPGGLGGRDIWITTYNRRTRSWETPKNLGPMVNGPGDELFPFAHDDGYLYFASNSHPGMGGLDIFRVTVNEEGMPTGKPENMGFPINSNADDFAIVLESGGSKRGFISSNREGGRGGDDIYAIYLAPLEYKLEVIVTNSKDKKPLQQVTATISGTDGTTFTVNSDKNGQIIIEPGTLRENVSYQINFEKKKFLSTSSNFTTMGIAMEQYEFIPTENHFLYTFRFSKSLDPIEEPIVLPNVFFDLAKWDLRPESKEALDQVYEILVKNPNIVIELRSHTDYRDTDANNDLLSQRRAQACVDYLIEKGIDPERLVAVGRGEREPFTVPENYDGYGKGMFKPGTVLTEKYIKTLSPELQEVANQINRRTDFRVISENYVPKARSEQPNETSEQTKDNTPEAKPIGQIHICEERDNFGKIAQQYGITIRDLRELNGGLRGVRIFPGLELKVTPNGDYTEYDSKRYRVEQGDNFRTISQKTGLSVKELKELNPKIKEPDLIPGLMIFIK</sequence>
<evidence type="ECO:0000313" key="10">
    <source>
        <dbReference type="EMBL" id="RCX05383.1"/>
    </source>
</evidence>
<feature type="repeat" description="TPR" evidence="4">
    <location>
        <begin position="88"/>
        <end position="121"/>
    </location>
</feature>
<dbReference type="AlphaFoldDB" id="A0A369A8B1"/>
<dbReference type="SUPFAM" id="SSF103088">
    <property type="entry name" value="OmpA-like"/>
    <property type="match status" value="1"/>
</dbReference>
<accession>A0A369A8B1</accession>
<dbReference type="PROSITE" id="PS50005">
    <property type="entry name" value="TPR"/>
    <property type="match status" value="2"/>
</dbReference>
<dbReference type="Proteomes" id="UP000253517">
    <property type="component" value="Unassembled WGS sequence"/>
</dbReference>
<dbReference type="InterPro" id="IPR050330">
    <property type="entry name" value="Bact_OuterMem_StrucFunc"/>
</dbReference>
<keyword evidence="7" id="KW-0732">Signal</keyword>
<dbReference type="InterPro" id="IPR006664">
    <property type="entry name" value="OMP_bac"/>
</dbReference>
<evidence type="ECO:0000256" key="2">
    <source>
        <dbReference type="ARBA" id="ARBA00023136"/>
    </source>
</evidence>
<feature type="domain" description="OmpA-like" evidence="8">
    <location>
        <begin position="579"/>
        <end position="724"/>
    </location>
</feature>
<dbReference type="InterPro" id="IPR006665">
    <property type="entry name" value="OmpA-like"/>
</dbReference>
<evidence type="ECO:0000256" key="1">
    <source>
        <dbReference type="ARBA" id="ARBA00004442"/>
    </source>
</evidence>
<dbReference type="EMBL" id="QPJS01000001">
    <property type="protein sequence ID" value="RCX05383.1"/>
    <property type="molecule type" value="Genomic_DNA"/>
</dbReference>
<feature type="chain" id="PRO_5016911043" evidence="7">
    <location>
        <begin position="33"/>
        <end position="854"/>
    </location>
</feature>
<evidence type="ECO:0000313" key="11">
    <source>
        <dbReference type="Proteomes" id="UP000253517"/>
    </source>
</evidence>
<dbReference type="PRINTS" id="PR01021">
    <property type="entry name" value="OMPADOMAIN"/>
</dbReference>
<feature type="repeat" description="TPR" evidence="4">
    <location>
        <begin position="122"/>
        <end position="155"/>
    </location>
</feature>
<feature type="signal peptide" evidence="7">
    <location>
        <begin position="1"/>
        <end position="32"/>
    </location>
</feature>
<evidence type="ECO:0000256" key="3">
    <source>
        <dbReference type="ARBA" id="ARBA00023237"/>
    </source>
</evidence>
<dbReference type="InterPro" id="IPR036737">
    <property type="entry name" value="OmpA-like_sf"/>
</dbReference>
<dbReference type="PROSITE" id="PS51123">
    <property type="entry name" value="OMPA_2"/>
    <property type="match status" value="1"/>
</dbReference>
<evidence type="ECO:0000256" key="5">
    <source>
        <dbReference type="PROSITE-ProRule" id="PRU00473"/>
    </source>
</evidence>
<dbReference type="CDD" id="cd00118">
    <property type="entry name" value="LysM"/>
    <property type="match status" value="2"/>
</dbReference>
<dbReference type="Pfam" id="PF07676">
    <property type="entry name" value="PD40"/>
    <property type="match status" value="2"/>
</dbReference>
<dbReference type="InterPro" id="IPR011990">
    <property type="entry name" value="TPR-like_helical_dom_sf"/>
</dbReference>
<dbReference type="InterPro" id="IPR036779">
    <property type="entry name" value="LysM_dom_sf"/>
</dbReference>
<feature type="domain" description="LysM" evidence="9">
    <location>
        <begin position="753"/>
        <end position="797"/>
    </location>
</feature>
<dbReference type="SMART" id="SM00257">
    <property type="entry name" value="LysM"/>
    <property type="match status" value="2"/>
</dbReference>
<dbReference type="Gene3D" id="2.120.10.30">
    <property type="entry name" value="TolB, C-terminal domain"/>
    <property type="match status" value="1"/>
</dbReference>
<keyword evidence="11" id="KW-1185">Reference proteome</keyword>
<reference evidence="10 11" key="1">
    <citation type="submission" date="2018-07" db="EMBL/GenBank/DDBJ databases">
        <title>Genomic Encyclopedia of Type Strains, Phase IV (KMG-IV): sequencing the most valuable type-strain genomes for metagenomic binning, comparative biology and taxonomic classification.</title>
        <authorList>
            <person name="Goeker M."/>
        </authorList>
    </citation>
    <scope>NUCLEOTIDE SEQUENCE [LARGE SCALE GENOMIC DNA]</scope>
    <source>
        <strain evidence="10 11">DSM 21410</strain>
    </source>
</reference>
<feature type="region of interest" description="Disordered" evidence="6">
    <location>
        <begin position="724"/>
        <end position="748"/>
    </location>
</feature>
<dbReference type="SUPFAM" id="SSF48452">
    <property type="entry name" value="TPR-like"/>
    <property type="match status" value="1"/>
</dbReference>
<name>A0A369A8B1_9FLAO</name>
<evidence type="ECO:0000256" key="4">
    <source>
        <dbReference type="PROSITE-ProRule" id="PRU00339"/>
    </source>
</evidence>
<organism evidence="10 11">
    <name type="scientific">Schleiferia thermophila</name>
    <dbReference type="NCBI Taxonomy" id="884107"/>
    <lineage>
        <taxon>Bacteria</taxon>
        <taxon>Pseudomonadati</taxon>
        <taxon>Bacteroidota</taxon>
        <taxon>Flavobacteriia</taxon>
        <taxon>Flavobacteriales</taxon>
        <taxon>Schleiferiaceae</taxon>
        <taxon>Schleiferia</taxon>
    </lineage>
</organism>
<comment type="subcellular location">
    <subcellularLocation>
        <location evidence="1">Cell outer membrane</location>
    </subcellularLocation>
</comment>
<evidence type="ECO:0000259" key="9">
    <source>
        <dbReference type="PROSITE" id="PS51782"/>
    </source>
</evidence>
<dbReference type="InterPro" id="IPR011042">
    <property type="entry name" value="6-blade_b-propeller_TolB-like"/>
</dbReference>
<dbReference type="Pfam" id="PF01476">
    <property type="entry name" value="LysM"/>
    <property type="match status" value="2"/>
</dbReference>
<dbReference type="SUPFAM" id="SSF54106">
    <property type="entry name" value="LysM domain"/>
    <property type="match status" value="2"/>
</dbReference>
<keyword evidence="3" id="KW-0998">Cell outer membrane</keyword>
<keyword evidence="4" id="KW-0802">TPR repeat</keyword>
<dbReference type="InterPro" id="IPR019734">
    <property type="entry name" value="TPR_rpt"/>
</dbReference>
<feature type="compositionally biased region" description="Basic and acidic residues" evidence="6">
    <location>
        <begin position="729"/>
        <end position="746"/>
    </location>
</feature>
<dbReference type="Gene3D" id="3.30.1330.60">
    <property type="entry name" value="OmpA-like domain"/>
    <property type="match status" value="1"/>
</dbReference>
<dbReference type="Pfam" id="PF00691">
    <property type="entry name" value="OmpA"/>
    <property type="match status" value="1"/>
</dbReference>
<dbReference type="Gene3D" id="3.10.350.10">
    <property type="entry name" value="LysM domain"/>
    <property type="match status" value="2"/>
</dbReference>
<proteinExistence type="predicted"/>
<dbReference type="CDD" id="cd07185">
    <property type="entry name" value="OmpA_C-like"/>
    <property type="match status" value="1"/>
</dbReference>